<evidence type="ECO:0000313" key="2">
    <source>
        <dbReference type="Proteomes" id="UP000827872"/>
    </source>
</evidence>
<organism evidence="1 2">
    <name type="scientific">Sphaerodactylus townsendi</name>
    <dbReference type="NCBI Taxonomy" id="933632"/>
    <lineage>
        <taxon>Eukaryota</taxon>
        <taxon>Metazoa</taxon>
        <taxon>Chordata</taxon>
        <taxon>Craniata</taxon>
        <taxon>Vertebrata</taxon>
        <taxon>Euteleostomi</taxon>
        <taxon>Lepidosauria</taxon>
        <taxon>Squamata</taxon>
        <taxon>Bifurcata</taxon>
        <taxon>Gekkota</taxon>
        <taxon>Sphaerodactylidae</taxon>
        <taxon>Sphaerodactylus</taxon>
    </lineage>
</organism>
<dbReference type="EMBL" id="CM037614">
    <property type="protein sequence ID" value="KAH8017816.1"/>
    <property type="molecule type" value="Genomic_DNA"/>
</dbReference>
<comment type="caution">
    <text evidence="1">The sequence shown here is derived from an EMBL/GenBank/DDBJ whole genome shotgun (WGS) entry which is preliminary data.</text>
</comment>
<proteinExistence type="predicted"/>
<keyword evidence="2" id="KW-1185">Reference proteome</keyword>
<reference evidence="1" key="1">
    <citation type="submission" date="2021-08" db="EMBL/GenBank/DDBJ databases">
        <title>The first chromosome-level gecko genome reveals the dynamic sex chromosomes of Neotropical dwarf geckos (Sphaerodactylidae: Sphaerodactylus).</title>
        <authorList>
            <person name="Pinto B.J."/>
            <person name="Keating S.E."/>
            <person name="Gamble T."/>
        </authorList>
    </citation>
    <scope>NUCLEOTIDE SEQUENCE</scope>
    <source>
        <strain evidence="1">TG3544</strain>
    </source>
</reference>
<protein>
    <submittedName>
        <fullName evidence="1">Major facilitator super domain-containing protein 2B</fullName>
    </submittedName>
</protein>
<accession>A0ACB8GDY6</accession>
<evidence type="ECO:0000313" key="1">
    <source>
        <dbReference type="EMBL" id="KAH8017816.1"/>
    </source>
</evidence>
<dbReference type="Proteomes" id="UP000827872">
    <property type="component" value="Linkage Group LG01"/>
</dbReference>
<name>A0ACB8GDY6_9SAUR</name>
<sequence length="419" mass="45921">MLRHEEKLSVCSKLSYAIGGAPNQVASSATAFFLQIYLLDIAQITPFHASLVLSVGKACGAIADPIAGFFISKSKWTKIGRLMPWILGCTPFIMASYFFMWYLPPFITGRVVWHLAFYSLFQALTTLFQVPYCALTMFLTPDQKNRDSATAYRITVEALGTLIGATLQGQIVASAHASKHCSQNSSVGFLNSSSLQQNSSGILSLTHGRNVYMIAAGVIGGIYLFGIVILFFGVKEKDDPYALSSDKTVPFFKGLRLTMKCGPYMKLTASFLLISTAVQLKQGNFVLFCTHAVNLRSHFQNLVMTILVSAVLSMPFWQWFLKRFGKKEAAVGISWMIPFVIMLVTVPKLTVAYAAACVSGLSIAASLLLPWSMLPDVVDHFRLQNPHSTGHETIFYSSYVLFTKMSAAIGLGISASSLE</sequence>
<gene>
    <name evidence="1" type="primary">MFSD2B</name>
    <name evidence="1" type="ORF">K3G42_032774</name>
</gene>